<feature type="region of interest" description="Disordered" evidence="7">
    <location>
        <begin position="318"/>
        <end position="342"/>
    </location>
</feature>
<dbReference type="GO" id="GO:0070475">
    <property type="term" value="P:rRNA base methylation"/>
    <property type="evidence" value="ECO:0007669"/>
    <property type="project" value="UniProtKB-UniRule"/>
</dbReference>
<dbReference type="InterPro" id="IPR002903">
    <property type="entry name" value="RsmH"/>
</dbReference>
<evidence type="ECO:0000256" key="4">
    <source>
        <dbReference type="ARBA" id="ARBA00022679"/>
    </source>
</evidence>
<keyword evidence="9" id="KW-1185">Reference proteome</keyword>
<dbReference type="Gene3D" id="1.10.150.170">
    <property type="entry name" value="Putative methyltransferase TM0872, insert domain"/>
    <property type="match status" value="1"/>
</dbReference>
<dbReference type="PATRIC" id="fig|1280952.3.peg.423"/>
<evidence type="ECO:0000256" key="5">
    <source>
        <dbReference type="ARBA" id="ARBA00022691"/>
    </source>
</evidence>
<evidence type="ECO:0000256" key="2">
    <source>
        <dbReference type="ARBA" id="ARBA00022552"/>
    </source>
</evidence>
<comment type="subcellular location">
    <subcellularLocation>
        <location evidence="6">Cytoplasm</location>
    </subcellularLocation>
</comment>
<dbReference type="RefSeq" id="WP_241764274.1">
    <property type="nucleotide sequence ID" value="NZ_ARYJ01000001.1"/>
</dbReference>
<comment type="function">
    <text evidence="6">Specifically methylates the N4 position of cytidine in position 1402 (C1402) of 16S rRNA.</text>
</comment>
<dbReference type="InterPro" id="IPR023397">
    <property type="entry name" value="SAM-dep_MeTrfase_MraW_recog"/>
</dbReference>
<dbReference type="Gene3D" id="3.40.50.150">
    <property type="entry name" value="Vaccinia Virus protein VP39"/>
    <property type="match status" value="1"/>
</dbReference>
<keyword evidence="5 6" id="KW-0949">S-adenosyl-L-methionine</keyword>
<dbReference type="GO" id="GO:0005737">
    <property type="term" value="C:cytoplasm"/>
    <property type="evidence" value="ECO:0007669"/>
    <property type="project" value="UniProtKB-SubCell"/>
</dbReference>
<dbReference type="GO" id="GO:0071424">
    <property type="term" value="F:rRNA (cytosine-N4-)-methyltransferase activity"/>
    <property type="evidence" value="ECO:0007669"/>
    <property type="project" value="UniProtKB-UniRule"/>
</dbReference>
<name>A0A059FKW5_9PROT</name>
<evidence type="ECO:0000256" key="1">
    <source>
        <dbReference type="ARBA" id="ARBA00010396"/>
    </source>
</evidence>
<reference evidence="8 9" key="1">
    <citation type="journal article" date="2014" name="Antonie Van Leeuwenhoek">
        <title>Hyphomonas beringensis sp. nov. and Hyphomonas chukchiensis sp. nov., isolated from surface seawater of the Bering Sea and Chukchi Sea.</title>
        <authorList>
            <person name="Li C."/>
            <person name="Lai Q."/>
            <person name="Li G."/>
            <person name="Dong C."/>
            <person name="Wang J."/>
            <person name="Liao Y."/>
            <person name="Shao Z."/>
        </authorList>
    </citation>
    <scope>NUCLEOTIDE SEQUENCE [LARGE SCALE GENOMIC DNA]</scope>
    <source>
        <strain evidence="8 9">VP2</strain>
    </source>
</reference>
<dbReference type="PANTHER" id="PTHR11265:SF0">
    <property type="entry name" value="12S RRNA N4-METHYLCYTIDINE METHYLTRANSFERASE"/>
    <property type="match status" value="1"/>
</dbReference>
<gene>
    <name evidence="6" type="primary">rsmH</name>
    <name evidence="8" type="ORF">HJA_02085</name>
</gene>
<comment type="similarity">
    <text evidence="1 6">Belongs to the methyltransferase superfamily. RsmH family.</text>
</comment>
<evidence type="ECO:0000256" key="7">
    <source>
        <dbReference type="SAM" id="MobiDB-lite"/>
    </source>
</evidence>
<dbReference type="SUPFAM" id="SSF81799">
    <property type="entry name" value="Putative methyltransferase TM0872, insert domain"/>
    <property type="match status" value="1"/>
</dbReference>
<dbReference type="InterPro" id="IPR029063">
    <property type="entry name" value="SAM-dependent_MTases_sf"/>
</dbReference>
<feature type="binding site" evidence="6">
    <location>
        <position position="61"/>
    </location>
    <ligand>
        <name>S-adenosyl-L-methionine</name>
        <dbReference type="ChEBI" id="CHEBI:59789"/>
    </ligand>
</feature>
<dbReference type="HAMAP" id="MF_01007">
    <property type="entry name" value="16SrRNA_methyltr_H"/>
    <property type="match status" value="1"/>
</dbReference>
<evidence type="ECO:0000256" key="3">
    <source>
        <dbReference type="ARBA" id="ARBA00022603"/>
    </source>
</evidence>
<dbReference type="EC" id="2.1.1.199" evidence="6"/>
<dbReference type="eggNOG" id="COG0275">
    <property type="taxonomic scope" value="Bacteria"/>
</dbReference>
<proteinExistence type="inferred from homology"/>
<keyword evidence="2 6" id="KW-0698">rRNA processing</keyword>
<comment type="caution">
    <text evidence="8">The sequence shown here is derived from an EMBL/GenBank/DDBJ whole genome shotgun (WGS) entry which is preliminary data.</text>
</comment>
<dbReference type="EMBL" id="ARYJ01000001">
    <property type="protein sequence ID" value="KCZ91289.1"/>
    <property type="molecule type" value="Genomic_DNA"/>
</dbReference>
<dbReference type="STRING" id="1280952.HJA_02085"/>
<protein>
    <recommendedName>
        <fullName evidence="6">Ribosomal RNA small subunit methyltransferase H</fullName>
        <ecNumber evidence="6">2.1.1.199</ecNumber>
    </recommendedName>
    <alternativeName>
        <fullName evidence="6">16S rRNA m(4)C1402 methyltransferase</fullName>
    </alternativeName>
    <alternativeName>
        <fullName evidence="6">rRNA (cytosine-N(4)-)-methyltransferase RsmH</fullName>
    </alternativeName>
</protein>
<organism evidence="8 9">
    <name type="scientific">Hyphomonas jannaschiana VP2</name>
    <dbReference type="NCBI Taxonomy" id="1280952"/>
    <lineage>
        <taxon>Bacteria</taxon>
        <taxon>Pseudomonadati</taxon>
        <taxon>Pseudomonadota</taxon>
        <taxon>Alphaproteobacteria</taxon>
        <taxon>Hyphomonadales</taxon>
        <taxon>Hyphomonadaceae</taxon>
        <taxon>Hyphomonas</taxon>
    </lineage>
</organism>
<dbReference type="SUPFAM" id="SSF53335">
    <property type="entry name" value="S-adenosyl-L-methionine-dependent methyltransferases"/>
    <property type="match status" value="1"/>
</dbReference>
<feature type="binding site" evidence="6">
    <location>
        <begin position="43"/>
        <end position="45"/>
    </location>
    <ligand>
        <name>S-adenosyl-L-methionine</name>
        <dbReference type="ChEBI" id="CHEBI:59789"/>
    </ligand>
</feature>
<feature type="binding site" evidence="6">
    <location>
        <position position="87"/>
    </location>
    <ligand>
        <name>S-adenosyl-L-methionine</name>
        <dbReference type="ChEBI" id="CHEBI:59789"/>
    </ligand>
</feature>
<dbReference type="PANTHER" id="PTHR11265">
    <property type="entry name" value="S-ADENOSYL-METHYLTRANSFERASE MRAW"/>
    <property type="match status" value="1"/>
</dbReference>
<feature type="binding site" evidence="6">
    <location>
        <position position="115"/>
    </location>
    <ligand>
        <name>S-adenosyl-L-methionine</name>
        <dbReference type="ChEBI" id="CHEBI:59789"/>
    </ligand>
</feature>
<evidence type="ECO:0000256" key="6">
    <source>
        <dbReference type="HAMAP-Rule" id="MF_01007"/>
    </source>
</evidence>
<dbReference type="Pfam" id="PF01795">
    <property type="entry name" value="Methyltransf_5"/>
    <property type="match status" value="1"/>
</dbReference>
<keyword evidence="4 6" id="KW-0808">Transferase</keyword>
<evidence type="ECO:0000313" key="8">
    <source>
        <dbReference type="EMBL" id="KCZ91289.1"/>
    </source>
</evidence>
<feature type="binding site" evidence="6">
    <location>
        <position position="108"/>
    </location>
    <ligand>
        <name>S-adenosyl-L-methionine</name>
        <dbReference type="ChEBI" id="CHEBI:59789"/>
    </ligand>
</feature>
<evidence type="ECO:0000313" key="9">
    <source>
        <dbReference type="Proteomes" id="UP000024816"/>
    </source>
</evidence>
<keyword evidence="6" id="KW-0963">Cytoplasm</keyword>
<dbReference type="NCBIfam" id="TIGR00006">
    <property type="entry name" value="16S rRNA (cytosine(1402)-N(4))-methyltransferase RsmH"/>
    <property type="match status" value="1"/>
</dbReference>
<dbReference type="Proteomes" id="UP000024816">
    <property type="component" value="Unassembled WGS sequence"/>
</dbReference>
<comment type="catalytic activity">
    <reaction evidence="6">
        <text>cytidine(1402) in 16S rRNA + S-adenosyl-L-methionine = N(4)-methylcytidine(1402) in 16S rRNA + S-adenosyl-L-homocysteine + H(+)</text>
        <dbReference type="Rhea" id="RHEA:42928"/>
        <dbReference type="Rhea" id="RHEA-COMP:10286"/>
        <dbReference type="Rhea" id="RHEA-COMP:10287"/>
        <dbReference type="ChEBI" id="CHEBI:15378"/>
        <dbReference type="ChEBI" id="CHEBI:57856"/>
        <dbReference type="ChEBI" id="CHEBI:59789"/>
        <dbReference type="ChEBI" id="CHEBI:74506"/>
        <dbReference type="ChEBI" id="CHEBI:82748"/>
        <dbReference type="EC" id="2.1.1.199"/>
    </reaction>
</comment>
<dbReference type="AlphaFoldDB" id="A0A059FKW5"/>
<sequence>MMTTKPRPESPASGHKPVMLDEVLAALDIKDGDKIVDGTFGGGGYTRAILTAAKCSVFAIDRDLDAIMRAEALAAQTDRITPLLGRFGEMDALVEATGCDTVDAVVLDIGVSSFQIDEGHRGFSFNKDGPLDMRMGAAGPTAADVVNHMEEGDLANVIFRLGEEKQARRIARQIVNRRKEQPFETTLDLAQTVEAAVGGRKGSRIHPATLTFQAIRMYVNDELGELARALVAAEKLLKPGGRLVVVTFHSLEDRMVKQWLRNRSGKNAGGSRHMPLMAKGPEPTFELRPNKAILPQDKEVEGNPRARSAKLRAAIRTEAPAIEEEADDGMNLPPLSKLEDVS</sequence>
<dbReference type="PIRSF" id="PIRSF004486">
    <property type="entry name" value="MraW"/>
    <property type="match status" value="1"/>
</dbReference>
<keyword evidence="3 6" id="KW-0489">Methyltransferase</keyword>
<accession>A0A059FKW5</accession>